<dbReference type="Proteomes" id="UP001165083">
    <property type="component" value="Unassembled WGS sequence"/>
</dbReference>
<name>A0A9W7CNE7_9STRA</name>
<sequence>MIILKRFINRWQIMVSQLVLYNRIGAGKRGVNVVKTEFALASKDNDGIGISNVKMYTRRQYLQLLQVFVRAISSTGNHDEEICITQCRQFFNSVIVTSPDCGPLISYAEPTTTTWVESI</sequence>
<keyword evidence="2" id="KW-1185">Reference proteome</keyword>
<gene>
    <name evidence="1" type="ORF">Plil01_001551500</name>
</gene>
<proteinExistence type="predicted"/>
<organism evidence="1 2">
    <name type="scientific">Phytophthora lilii</name>
    <dbReference type="NCBI Taxonomy" id="2077276"/>
    <lineage>
        <taxon>Eukaryota</taxon>
        <taxon>Sar</taxon>
        <taxon>Stramenopiles</taxon>
        <taxon>Oomycota</taxon>
        <taxon>Peronosporomycetes</taxon>
        <taxon>Peronosporales</taxon>
        <taxon>Peronosporaceae</taxon>
        <taxon>Phytophthora</taxon>
    </lineage>
</organism>
<accession>A0A9W7CNE7</accession>
<comment type="caution">
    <text evidence="1">The sequence shown here is derived from an EMBL/GenBank/DDBJ whole genome shotgun (WGS) entry which is preliminary data.</text>
</comment>
<dbReference type="AlphaFoldDB" id="A0A9W7CNE7"/>
<evidence type="ECO:0000313" key="2">
    <source>
        <dbReference type="Proteomes" id="UP001165083"/>
    </source>
</evidence>
<evidence type="ECO:0000313" key="1">
    <source>
        <dbReference type="EMBL" id="GMF36695.1"/>
    </source>
</evidence>
<reference evidence="1" key="1">
    <citation type="submission" date="2023-04" db="EMBL/GenBank/DDBJ databases">
        <title>Phytophthora lilii NBRC 32176.</title>
        <authorList>
            <person name="Ichikawa N."/>
            <person name="Sato H."/>
            <person name="Tonouchi N."/>
        </authorList>
    </citation>
    <scope>NUCLEOTIDE SEQUENCE</scope>
    <source>
        <strain evidence="1">NBRC 32176</strain>
    </source>
</reference>
<protein>
    <submittedName>
        <fullName evidence="1">Unnamed protein product</fullName>
    </submittedName>
</protein>
<dbReference type="EMBL" id="BSXW01001425">
    <property type="protein sequence ID" value="GMF36695.1"/>
    <property type="molecule type" value="Genomic_DNA"/>
</dbReference>